<dbReference type="GO" id="GO:0140078">
    <property type="term" value="F:class I DNA-(apurinic or apyrimidinic site) endonuclease activity"/>
    <property type="evidence" value="ECO:0007669"/>
    <property type="project" value="UniProtKB-EC"/>
</dbReference>
<dbReference type="SMART" id="SM00478">
    <property type="entry name" value="ENDO3c"/>
    <property type="match status" value="1"/>
</dbReference>
<dbReference type="Gene3D" id="1.10.340.30">
    <property type="entry name" value="Hypothetical protein, domain 2"/>
    <property type="match status" value="1"/>
</dbReference>
<evidence type="ECO:0000256" key="8">
    <source>
        <dbReference type="ARBA" id="ARBA00023295"/>
    </source>
</evidence>
<dbReference type="CTD" id="4968"/>
<dbReference type="GO" id="GO:0005634">
    <property type="term" value="C:nucleus"/>
    <property type="evidence" value="ECO:0007669"/>
    <property type="project" value="TreeGrafter"/>
</dbReference>
<accession>A0A0C9RSJ7</accession>
<evidence type="ECO:0000256" key="3">
    <source>
        <dbReference type="ARBA" id="ARBA00022763"/>
    </source>
</evidence>
<comment type="catalytic activity">
    <reaction evidence="9">
        <text>2'-deoxyribonucleotide-(2'-deoxyribose 5'-phosphate)-2'-deoxyribonucleotide-DNA = a 3'-end 2'-deoxyribonucleotide-(2,3-dehydro-2,3-deoxyribose 5'-phosphate)-DNA + a 5'-end 5'-phospho-2'-deoxyribonucleoside-DNA + H(+)</text>
        <dbReference type="Rhea" id="RHEA:66592"/>
        <dbReference type="Rhea" id="RHEA-COMP:13180"/>
        <dbReference type="Rhea" id="RHEA-COMP:16897"/>
        <dbReference type="Rhea" id="RHEA-COMP:17067"/>
        <dbReference type="ChEBI" id="CHEBI:15378"/>
        <dbReference type="ChEBI" id="CHEBI:136412"/>
        <dbReference type="ChEBI" id="CHEBI:157695"/>
        <dbReference type="ChEBI" id="CHEBI:167181"/>
        <dbReference type="EC" id="4.2.99.18"/>
    </reaction>
</comment>
<dbReference type="GO" id="GO:0006285">
    <property type="term" value="P:base-excision repair, AP site formation"/>
    <property type="evidence" value="ECO:0007669"/>
    <property type="project" value="TreeGrafter"/>
</dbReference>
<dbReference type="InterPro" id="IPR023170">
    <property type="entry name" value="HhH_base_excis_C"/>
</dbReference>
<dbReference type="Gene3D" id="3.30.310.40">
    <property type="match status" value="1"/>
</dbReference>
<dbReference type="GO" id="GO:0003684">
    <property type="term" value="F:damaged DNA binding"/>
    <property type="evidence" value="ECO:0007669"/>
    <property type="project" value="InterPro"/>
</dbReference>
<evidence type="ECO:0000256" key="5">
    <source>
        <dbReference type="ARBA" id="ARBA00023204"/>
    </source>
</evidence>
<dbReference type="EMBL" id="GBYB01010441">
    <property type="protein sequence ID" value="JAG80208.1"/>
    <property type="molecule type" value="Transcribed_RNA"/>
</dbReference>
<dbReference type="Gene3D" id="1.10.1670.10">
    <property type="entry name" value="Helix-hairpin-Helix base-excision DNA repair enzymes (C-terminal)"/>
    <property type="match status" value="1"/>
</dbReference>
<gene>
    <name evidence="11" type="primary">Ogg1_1</name>
    <name evidence="14" type="synonym">Ogg1</name>
    <name evidence="12" type="synonym">Ogg1_0</name>
    <name evidence="12" type="ORF">g.51050</name>
    <name evidence="11" type="ORF">g.51054</name>
</gene>
<sequence>MNNMSKSAKTVLKIFSGTVPCDVSELDLGITLKGGQSFRWKEIPENKYRGVFASSIWTLHQDSSQIFFTVHTSSLKSSKACKEQLEKYFRLDLSLRDNLIVWCSSDPKFSRFSSQVRGVRILDQNPTENLFSFICSANNHITRITKMIERMCENYGRKIGEVDGENYFDFPKIEDLSQEEVPQVLAKEGFGYRAKYIGNSAKKLMELGGIEFLESLHRYSGISYDDARKKLMVLPGVGPKVADCICLMSLGHLEAIPVDTHIYQVAKETYLPGLKKFSTSSGVYGEINRFFRDTWGSLAGWAQAIVFCSRIKSQERTGEDLEAQGPVKKTRKK</sequence>
<dbReference type="RefSeq" id="XP_011297284.1">
    <property type="nucleotide sequence ID" value="XM_011298982.1"/>
</dbReference>
<organism evidence="11">
    <name type="scientific">Fopius arisanus</name>
    <dbReference type="NCBI Taxonomy" id="64838"/>
    <lineage>
        <taxon>Eukaryota</taxon>
        <taxon>Metazoa</taxon>
        <taxon>Ecdysozoa</taxon>
        <taxon>Arthropoda</taxon>
        <taxon>Hexapoda</taxon>
        <taxon>Insecta</taxon>
        <taxon>Pterygota</taxon>
        <taxon>Neoptera</taxon>
        <taxon>Endopterygota</taxon>
        <taxon>Hymenoptera</taxon>
        <taxon>Apocrita</taxon>
        <taxon>Ichneumonoidea</taxon>
        <taxon>Braconidae</taxon>
        <taxon>Opiinae</taxon>
        <taxon>Fopius</taxon>
    </lineage>
</organism>
<accession>A0A9R1TUQ7</accession>
<dbReference type="GeneID" id="105263030"/>
<keyword evidence="8" id="KW-0326">Glycosidase</keyword>
<evidence type="ECO:0000313" key="12">
    <source>
        <dbReference type="EMBL" id="JAG80209.1"/>
    </source>
</evidence>
<evidence type="ECO:0000313" key="14">
    <source>
        <dbReference type="RefSeq" id="XP_011297284.1"/>
    </source>
</evidence>
<keyword evidence="13" id="KW-1185">Reference proteome</keyword>
<proteinExistence type="inferred from homology"/>
<dbReference type="Proteomes" id="UP000694866">
    <property type="component" value="Unplaced"/>
</dbReference>
<dbReference type="InterPro" id="IPR003265">
    <property type="entry name" value="HhH-GPD_domain"/>
</dbReference>
<keyword evidence="6 14" id="KW-0456">Lyase</keyword>
<evidence type="ECO:0000256" key="1">
    <source>
        <dbReference type="ARBA" id="ARBA00010679"/>
    </source>
</evidence>
<evidence type="ECO:0000313" key="11">
    <source>
        <dbReference type="EMBL" id="JAG80208.1"/>
    </source>
</evidence>
<keyword evidence="3" id="KW-0227">DNA damage</keyword>
<dbReference type="EMBL" id="GBYB01010442">
    <property type="protein sequence ID" value="JAG80209.1"/>
    <property type="molecule type" value="Transcribed_RNA"/>
</dbReference>
<keyword evidence="5" id="KW-0234">DNA repair</keyword>
<evidence type="ECO:0000256" key="9">
    <source>
        <dbReference type="ARBA" id="ARBA00044632"/>
    </source>
</evidence>
<evidence type="ECO:0000256" key="7">
    <source>
        <dbReference type="ARBA" id="ARBA00023268"/>
    </source>
</evidence>
<dbReference type="Pfam" id="PF07934">
    <property type="entry name" value="OGG_N"/>
    <property type="match status" value="1"/>
</dbReference>
<keyword evidence="4" id="KW-0378">Hydrolase</keyword>
<dbReference type="GO" id="GO:0034039">
    <property type="term" value="F:8-oxo-7,8-dihydroguanine DNA N-glycosylase activity"/>
    <property type="evidence" value="ECO:0007669"/>
    <property type="project" value="TreeGrafter"/>
</dbReference>
<dbReference type="SUPFAM" id="SSF55945">
    <property type="entry name" value="TATA-box binding protein-like"/>
    <property type="match status" value="1"/>
</dbReference>
<dbReference type="SUPFAM" id="SSF48150">
    <property type="entry name" value="DNA-glycosylase"/>
    <property type="match status" value="1"/>
</dbReference>
<dbReference type="KEGG" id="fas:105263030"/>
<evidence type="ECO:0000256" key="6">
    <source>
        <dbReference type="ARBA" id="ARBA00023239"/>
    </source>
</evidence>
<dbReference type="AlphaFoldDB" id="A0A0C9RSJ7"/>
<dbReference type="InterPro" id="IPR011257">
    <property type="entry name" value="DNA_glycosylase"/>
</dbReference>
<feature type="domain" description="HhH-GPD" evidence="10">
    <location>
        <begin position="135"/>
        <end position="311"/>
    </location>
</feature>
<dbReference type="InterPro" id="IPR052054">
    <property type="entry name" value="Oxidative_DNA_repair_enzyme"/>
</dbReference>
<evidence type="ECO:0000259" key="10">
    <source>
        <dbReference type="SMART" id="SM00478"/>
    </source>
</evidence>
<dbReference type="InterPro" id="IPR012904">
    <property type="entry name" value="OGG_N"/>
</dbReference>
<dbReference type="Pfam" id="PF00730">
    <property type="entry name" value="HhH-GPD"/>
    <property type="match status" value="1"/>
</dbReference>
<dbReference type="CDD" id="cd00056">
    <property type="entry name" value="ENDO3c"/>
    <property type="match status" value="1"/>
</dbReference>
<evidence type="ECO:0000313" key="13">
    <source>
        <dbReference type="Proteomes" id="UP000694866"/>
    </source>
</evidence>
<dbReference type="PANTHER" id="PTHR10242:SF2">
    <property type="entry name" value="N-GLYCOSYLASE_DNA LYASE"/>
    <property type="match status" value="1"/>
</dbReference>
<dbReference type="EC" id="4.2.99.18" evidence="2"/>
<evidence type="ECO:0000256" key="4">
    <source>
        <dbReference type="ARBA" id="ARBA00022801"/>
    </source>
</evidence>
<name>A0A0C9RSJ7_9HYME</name>
<evidence type="ECO:0000256" key="2">
    <source>
        <dbReference type="ARBA" id="ARBA00012720"/>
    </source>
</evidence>
<reference evidence="11" key="1">
    <citation type="submission" date="2015-01" db="EMBL/GenBank/DDBJ databases">
        <title>Transcriptome Assembly of Fopius arisanus.</title>
        <authorList>
            <person name="Geib S."/>
        </authorList>
    </citation>
    <scope>NUCLEOTIDE SEQUENCE</scope>
</reference>
<reference evidence="14" key="2">
    <citation type="submission" date="2025-04" db="UniProtKB">
        <authorList>
            <consortium name="RefSeq"/>
        </authorList>
    </citation>
    <scope>IDENTIFICATION</scope>
    <source>
        <strain evidence="14">USDA-PBARC FA_bdor</strain>
        <tissue evidence="14">Whole organism</tissue>
    </source>
</reference>
<protein>
    <recommendedName>
        <fullName evidence="2">DNA-(apurinic or apyrimidinic site) lyase</fullName>
        <ecNumber evidence="2">4.2.99.18</ecNumber>
    </recommendedName>
</protein>
<keyword evidence="7" id="KW-0511">Multifunctional enzyme</keyword>
<dbReference type="OrthoDB" id="238681at2759"/>
<comment type="similarity">
    <text evidence="1">Belongs to the type-1 OGG1 family.</text>
</comment>
<dbReference type="PANTHER" id="PTHR10242">
    <property type="entry name" value="8-OXOGUANINE DNA GLYCOSYLASE"/>
    <property type="match status" value="1"/>
</dbReference>
<dbReference type="GO" id="GO:0006289">
    <property type="term" value="P:nucleotide-excision repair"/>
    <property type="evidence" value="ECO:0007669"/>
    <property type="project" value="InterPro"/>
</dbReference>